<gene>
    <name evidence="2" type="ORF">SAMN05421504_102510</name>
</gene>
<dbReference type="STRING" id="589385.SAMN05421504_102510"/>
<dbReference type="AlphaFoldDB" id="A0A1H2ZI26"/>
<evidence type="ECO:0000259" key="1">
    <source>
        <dbReference type="Pfam" id="PF01872"/>
    </source>
</evidence>
<dbReference type="SUPFAM" id="SSF53597">
    <property type="entry name" value="Dihydrofolate reductase-like"/>
    <property type="match status" value="1"/>
</dbReference>
<dbReference type="OrthoDB" id="2313602at2"/>
<dbReference type="GO" id="GO:0009231">
    <property type="term" value="P:riboflavin biosynthetic process"/>
    <property type="evidence" value="ECO:0007669"/>
    <property type="project" value="InterPro"/>
</dbReference>
<dbReference type="EMBL" id="FNON01000002">
    <property type="protein sequence ID" value="SDX16414.1"/>
    <property type="molecule type" value="Genomic_DNA"/>
</dbReference>
<keyword evidence="3" id="KW-1185">Reference proteome</keyword>
<evidence type="ECO:0000313" key="3">
    <source>
        <dbReference type="Proteomes" id="UP000199515"/>
    </source>
</evidence>
<dbReference type="Gene3D" id="3.40.430.10">
    <property type="entry name" value="Dihydrofolate Reductase, subunit A"/>
    <property type="match status" value="1"/>
</dbReference>
<dbReference type="Proteomes" id="UP000199515">
    <property type="component" value="Unassembled WGS sequence"/>
</dbReference>
<sequence>MAVFVDLSISLDGYIGGPNGGPANPLGDGGTRLHEWVFGQEAWRASQGLPGGETGPDNDVIKEVRARAGANVMGRRMFDEGEPNWPAEAPFHAPVFVLTHSPRDPWPRLGGTTFHFVTGSVEDAIEQAKAAAGGRDVQVNGGADMVRQALRAGLVDDLQLHVAPITLGRGTRLFDGMDDLRLVPDRVIASAGVTHLRYRVRSTS</sequence>
<name>A0A1H2ZI26_9PSEU</name>
<accession>A0A1H2ZI26</accession>
<dbReference type="InterPro" id="IPR002734">
    <property type="entry name" value="RibDG_C"/>
</dbReference>
<dbReference type="PANTHER" id="PTHR38011">
    <property type="entry name" value="DIHYDROFOLATE REDUCTASE FAMILY PROTEIN (AFU_ORTHOLOGUE AFUA_8G06820)"/>
    <property type="match status" value="1"/>
</dbReference>
<dbReference type="RefSeq" id="WP_091288385.1">
    <property type="nucleotide sequence ID" value="NZ_FNON01000002.1"/>
</dbReference>
<reference evidence="2 3" key="1">
    <citation type="submission" date="2016-10" db="EMBL/GenBank/DDBJ databases">
        <authorList>
            <person name="de Groot N.N."/>
        </authorList>
    </citation>
    <scope>NUCLEOTIDE SEQUENCE [LARGE SCALE GENOMIC DNA]</scope>
    <source>
        <strain evidence="2 3">CPCC 202699</strain>
    </source>
</reference>
<dbReference type="PANTHER" id="PTHR38011:SF12">
    <property type="entry name" value="BIFUNCTIONAL DEAMINASE-REDUCTASE DOMAIN PROTEIN"/>
    <property type="match status" value="1"/>
</dbReference>
<protein>
    <submittedName>
        <fullName evidence="2">Dihydrofolate reductase</fullName>
    </submittedName>
</protein>
<dbReference type="InterPro" id="IPR050765">
    <property type="entry name" value="Riboflavin_Biosynth_HTPR"/>
</dbReference>
<organism evidence="2 3">
    <name type="scientific">Amycolatopsis xylanica</name>
    <dbReference type="NCBI Taxonomy" id="589385"/>
    <lineage>
        <taxon>Bacteria</taxon>
        <taxon>Bacillati</taxon>
        <taxon>Actinomycetota</taxon>
        <taxon>Actinomycetes</taxon>
        <taxon>Pseudonocardiales</taxon>
        <taxon>Pseudonocardiaceae</taxon>
        <taxon>Amycolatopsis</taxon>
    </lineage>
</organism>
<feature type="domain" description="Bacterial bifunctional deaminase-reductase C-terminal" evidence="1">
    <location>
        <begin position="3"/>
        <end position="180"/>
    </location>
</feature>
<dbReference type="Pfam" id="PF01872">
    <property type="entry name" value="RibD_C"/>
    <property type="match status" value="1"/>
</dbReference>
<dbReference type="InterPro" id="IPR024072">
    <property type="entry name" value="DHFR-like_dom_sf"/>
</dbReference>
<evidence type="ECO:0000313" key="2">
    <source>
        <dbReference type="EMBL" id="SDX16414.1"/>
    </source>
</evidence>
<proteinExistence type="predicted"/>
<dbReference type="GO" id="GO:0008703">
    <property type="term" value="F:5-amino-6-(5-phosphoribosylamino)uracil reductase activity"/>
    <property type="evidence" value="ECO:0007669"/>
    <property type="project" value="InterPro"/>
</dbReference>